<dbReference type="GO" id="GO:0016887">
    <property type="term" value="F:ATP hydrolysis activity"/>
    <property type="evidence" value="ECO:0007669"/>
    <property type="project" value="InterPro"/>
</dbReference>
<evidence type="ECO:0000313" key="18">
    <source>
        <dbReference type="EMBL" id="EIJ65955.1"/>
    </source>
</evidence>
<dbReference type="Pfam" id="PF12344">
    <property type="entry name" value="UvrB"/>
    <property type="match status" value="1"/>
</dbReference>
<evidence type="ECO:0000256" key="12">
    <source>
        <dbReference type="HAMAP-Rule" id="MF_00204"/>
    </source>
</evidence>
<dbReference type="Pfam" id="PF00271">
    <property type="entry name" value="Helicase_C"/>
    <property type="match status" value="1"/>
</dbReference>
<organism evidence="18 19">
    <name type="scientific">Candidatus Nitrosopumilus salarius BD31</name>
    <dbReference type="NCBI Taxonomy" id="859350"/>
    <lineage>
        <taxon>Archaea</taxon>
        <taxon>Nitrososphaerota</taxon>
        <taxon>Nitrososphaeria</taxon>
        <taxon>Nitrosopumilales</taxon>
        <taxon>Nitrosopumilaceae</taxon>
        <taxon>Nitrosopumilus</taxon>
    </lineage>
</organism>
<dbReference type="SUPFAM" id="SSF46600">
    <property type="entry name" value="C-terminal UvrC-binding domain of UvrB"/>
    <property type="match status" value="1"/>
</dbReference>
<dbReference type="GO" id="GO:0120545">
    <property type="term" value="F:nucleic acid conformation isomerase activity"/>
    <property type="evidence" value="ECO:0007669"/>
    <property type="project" value="UniProtKB-ARBA"/>
</dbReference>
<gene>
    <name evidence="12 18" type="primary">uvrB</name>
    <name evidence="18" type="ORF">BD31_I0037</name>
</gene>
<dbReference type="Gene3D" id="3.40.50.300">
    <property type="entry name" value="P-loop containing nucleotide triphosphate hydrolases"/>
    <property type="match status" value="3"/>
</dbReference>
<keyword evidence="12 13" id="KW-0742">SOS response</keyword>
<dbReference type="CDD" id="cd17916">
    <property type="entry name" value="DEXHc_UvrB"/>
    <property type="match status" value="1"/>
</dbReference>
<dbReference type="SMART" id="SM00490">
    <property type="entry name" value="HELICc"/>
    <property type="match status" value="1"/>
</dbReference>
<comment type="caution">
    <text evidence="18">The sequence shown here is derived from an EMBL/GenBank/DDBJ whole genome shotgun (WGS) entry which is preliminary data.</text>
</comment>
<evidence type="ECO:0000256" key="6">
    <source>
        <dbReference type="ARBA" id="ARBA00022769"/>
    </source>
</evidence>
<comment type="similarity">
    <text evidence="2 12 13">Belongs to the UvrB family.</text>
</comment>
<keyword evidence="19" id="KW-1185">Reference proteome</keyword>
<evidence type="ECO:0000256" key="14">
    <source>
        <dbReference type="SAM" id="Coils"/>
    </source>
</evidence>
<feature type="short sequence motif" description="Beta-hairpin" evidence="12">
    <location>
        <begin position="96"/>
        <end position="119"/>
    </location>
</feature>
<name>I3D2L2_9ARCH</name>
<dbReference type="Pfam" id="PF04851">
    <property type="entry name" value="ResIII"/>
    <property type="match status" value="1"/>
</dbReference>
<dbReference type="AlphaFoldDB" id="I3D2L2"/>
<dbReference type="InterPro" id="IPR041471">
    <property type="entry name" value="UvrB_inter"/>
</dbReference>
<dbReference type="PATRIC" id="fig|859350.6.peg.963"/>
<evidence type="ECO:0000256" key="9">
    <source>
        <dbReference type="ARBA" id="ARBA00023204"/>
    </source>
</evidence>
<dbReference type="HAMAP" id="MF_00204">
    <property type="entry name" value="UvrB"/>
    <property type="match status" value="1"/>
</dbReference>
<dbReference type="PROSITE" id="PS51192">
    <property type="entry name" value="HELICASE_ATP_BIND_1"/>
    <property type="match status" value="1"/>
</dbReference>
<evidence type="ECO:0000256" key="10">
    <source>
        <dbReference type="ARBA" id="ARBA00026033"/>
    </source>
</evidence>
<evidence type="ECO:0000256" key="11">
    <source>
        <dbReference type="ARBA" id="ARBA00029504"/>
    </source>
</evidence>
<feature type="domain" description="Helicase ATP-binding" evidence="16">
    <location>
        <begin position="30"/>
        <end position="188"/>
    </location>
</feature>
<evidence type="ECO:0000259" key="16">
    <source>
        <dbReference type="PROSITE" id="PS51192"/>
    </source>
</evidence>
<reference evidence="18 19" key="1">
    <citation type="journal article" date="2012" name="J. Bacteriol.">
        <title>Genome sequence of "Candidatus Nitrosopumilus salaria" BD31, an ammonia-oxidizing archaeon from the San Francisco Bay estuary.</title>
        <authorList>
            <person name="Mosier A.C."/>
            <person name="Allen E.E."/>
            <person name="Kim M."/>
            <person name="Ferriera S."/>
            <person name="Francis C.A."/>
        </authorList>
    </citation>
    <scope>NUCLEOTIDE SEQUENCE [LARGE SCALE GENOMIC DNA]</scope>
    <source>
        <strain evidence="18 19">BD31</strain>
    </source>
</reference>
<evidence type="ECO:0000259" key="17">
    <source>
        <dbReference type="PROSITE" id="PS51194"/>
    </source>
</evidence>
<dbReference type="InterPro" id="IPR001943">
    <property type="entry name" value="UVR_dom"/>
</dbReference>
<dbReference type="SMART" id="SM00487">
    <property type="entry name" value="DEXDc"/>
    <property type="match status" value="1"/>
</dbReference>
<dbReference type="PANTHER" id="PTHR24029:SF0">
    <property type="entry name" value="UVRABC SYSTEM PROTEIN B"/>
    <property type="match status" value="1"/>
</dbReference>
<evidence type="ECO:0000256" key="7">
    <source>
        <dbReference type="ARBA" id="ARBA00022840"/>
    </source>
</evidence>
<keyword evidence="5 12" id="KW-0227">DNA damage</keyword>
<dbReference type="InterPro" id="IPR004807">
    <property type="entry name" value="UvrB"/>
</dbReference>
<proteinExistence type="inferred from homology"/>
<dbReference type="GO" id="GO:0003677">
    <property type="term" value="F:DNA binding"/>
    <property type="evidence" value="ECO:0007669"/>
    <property type="project" value="UniProtKB-UniRule"/>
</dbReference>
<dbReference type="GO" id="GO:0005524">
    <property type="term" value="F:ATP binding"/>
    <property type="evidence" value="ECO:0007669"/>
    <property type="project" value="UniProtKB-UniRule"/>
</dbReference>
<protein>
    <recommendedName>
        <fullName evidence="11 12">UvrABC system protein B</fullName>
        <shortName evidence="12">Protein UvrB</shortName>
    </recommendedName>
    <alternativeName>
        <fullName evidence="12">Excinuclease ABC subunit B</fullName>
    </alternativeName>
</protein>
<evidence type="ECO:0000256" key="8">
    <source>
        <dbReference type="ARBA" id="ARBA00022881"/>
    </source>
</evidence>
<dbReference type="InterPro" id="IPR001650">
    <property type="entry name" value="Helicase_C-like"/>
</dbReference>
<evidence type="ECO:0000313" key="19">
    <source>
        <dbReference type="Proteomes" id="UP000003423"/>
    </source>
</evidence>
<evidence type="ECO:0000256" key="2">
    <source>
        <dbReference type="ARBA" id="ARBA00008533"/>
    </source>
</evidence>
<dbReference type="Proteomes" id="UP000003423">
    <property type="component" value="Unassembled WGS sequence"/>
</dbReference>
<accession>I3D2L2</accession>
<evidence type="ECO:0000256" key="4">
    <source>
        <dbReference type="ARBA" id="ARBA00022741"/>
    </source>
</evidence>
<comment type="domain">
    <text evidence="12">The beta-hairpin motif is involved in DNA binding.</text>
</comment>
<dbReference type="GO" id="GO:0009380">
    <property type="term" value="C:excinuclease repair complex"/>
    <property type="evidence" value="ECO:0007669"/>
    <property type="project" value="InterPro"/>
</dbReference>
<keyword evidence="6 12" id="KW-0228">DNA excision</keyword>
<keyword evidence="14" id="KW-0175">Coiled coil</keyword>
<dbReference type="Pfam" id="PF17757">
    <property type="entry name" value="UvrB_inter"/>
    <property type="match status" value="1"/>
</dbReference>
<feature type="binding site" evidence="12">
    <location>
        <begin position="43"/>
        <end position="50"/>
    </location>
    <ligand>
        <name>ATP</name>
        <dbReference type="ChEBI" id="CHEBI:30616"/>
    </ligand>
</feature>
<keyword evidence="9 12" id="KW-0234">DNA repair</keyword>
<dbReference type="GO" id="GO:0005737">
    <property type="term" value="C:cytoplasm"/>
    <property type="evidence" value="ECO:0007669"/>
    <property type="project" value="UniProtKB-SubCell"/>
</dbReference>
<feature type="domain" description="UVR" evidence="15">
    <location>
        <begin position="610"/>
        <end position="645"/>
    </location>
</feature>
<comment type="subunit">
    <text evidence="10 12 13">Forms a heterotetramer with UvrA during the search for lesions. Interacts with UvrC in an incision complex.</text>
</comment>
<dbReference type="InterPro" id="IPR006935">
    <property type="entry name" value="Helicase/UvrB_N"/>
</dbReference>
<dbReference type="NCBIfam" id="NF003673">
    <property type="entry name" value="PRK05298.1"/>
    <property type="match status" value="1"/>
</dbReference>
<dbReference type="InterPro" id="IPR024759">
    <property type="entry name" value="UvrB_YAD/RRR_dom"/>
</dbReference>
<dbReference type="PROSITE" id="PS50151">
    <property type="entry name" value="UVR"/>
    <property type="match status" value="1"/>
</dbReference>
<dbReference type="CDD" id="cd18790">
    <property type="entry name" value="SF2_C_UvrB"/>
    <property type="match status" value="1"/>
</dbReference>
<keyword evidence="4 12" id="KW-0547">Nucleotide-binding</keyword>
<dbReference type="NCBIfam" id="TIGR00631">
    <property type="entry name" value="uvrb"/>
    <property type="match status" value="1"/>
</dbReference>
<dbReference type="PROSITE" id="PS51194">
    <property type="entry name" value="HELICASE_CTER"/>
    <property type="match status" value="1"/>
</dbReference>
<evidence type="ECO:0000256" key="13">
    <source>
        <dbReference type="RuleBase" id="RU003587"/>
    </source>
</evidence>
<evidence type="ECO:0000259" key="15">
    <source>
        <dbReference type="PROSITE" id="PS50151"/>
    </source>
</evidence>
<dbReference type="InterPro" id="IPR036876">
    <property type="entry name" value="UVR_dom_sf"/>
</dbReference>
<dbReference type="PANTHER" id="PTHR24029">
    <property type="entry name" value="UVRABC SYSTEM PROTEIN B"/>
    <property type="match status" value="1"/>
</dbReference>
<keyword evidence="8 12" id="KW-0267">Excision nuclease</keyword>
<evidence type="ECO:0000256" key="5">
    <source>
        <dbReference type="ARBA" id="ARBA00022763"/>
    </source>
</evidence>
<evidence type="ECO:0000256" key="1">
    <source>
        <dbReference type="ARBA" id="ARBA00004496"/>
    </source>
</evidence>
<feature type="domain" description="Helicase C-terminal" evidence="17">
    <location>
        <begin position="429"/>
        <end position="599"/>
    </location>
</feature>
<evidence type="ECO:0000256" key="3">
    <source>
        <dbReference type="ARBA" id="ARBA00022490"/>
    </source>
</evidence>
<feature type="coiled-coil region" evidence="14">
    <location>
        <begin position="606"/>
        <end position="633"/>
    </location>
</feature>
<dbReference type="InterPro" id="IPR014001">
    <property type="entry name" value="Helicase_ATP-bd"/>
</dbReference>
<comment type="subcellular location">
    <subcellularLocation>
        <location evidence="1 12 13">Cytoplasm</location>
    </subcellularLocation>
</comment>
<keyword evidence="7 12" id="KW-0067">ATP-binding</keyword>
<dbReference type="GO" id="GO:0009381">
    <property type="term" value="F:excinuclease ABC activity"/>
    <property type="evidence" value="ECO:0007669"/>
    <property type="project" value="UniProtKB-UniRule"/>
</dbReference>
<dbReference type="EMBL" id="AEXL02000090">
    <property type="protein sequence ID" value="EIJ65955.1"/>
    <property type="molecule type" value="Genomic_DNA"/>
</dbReference>
<keyword evidence="18" id="KW-0378">Hydrolase</keyword>
<dbReference type="GO" id="GO:0009432">
    <property type="term" value="P:SOS response"/>
    <property type="evidence" value="ECO:0007669"/>
    <property type="project" value="UniProtKB-UniRule"/>
</dbReference>
<comment type="function">
    <text evidence="12">The UvrABC repair system catalyzes the recognition and processing of DNA lesions. A damage recognition complex composed of 2 UvrA and 2 UvrB subunits scans DNA for abnormalities. Upon binding of the UvrA(2)B(2) complex to a putative damaged site, the DNA wraps around one UvrB monomer. DNA wrap is dependent on ATP binding by UvrB and probably causes local melting of the DNA helix, facilitating insertion of UvrB beta-hairpin between the DNA strands. Then UvrB probes one DNA strand for the presence of a lesion. If a lesion is found the UvrA subunits dissociate and the UvrB-DNA preincision complex is formed. This complex is subsequently bound by UvrC and the second UvrB is released. If no lesion is found, the DNA wraps around the other UvrB subunit that will check the other stand for damage.</text>
</comment>
<sequence length="653" mass="75306">MDLLEQSLHFELVSEYGPTGDQPQAIDALVEGVKKGTVQTLLGVTGSGKTFSIANVIARTGKNTLVISHNKTLAAQLYSELKQFFPKNNVGYFVSYYDYYQPESYLPQTDTYIEKDTQINEKIEKLRLEATAMLLSDEPTIIVSTVSCIYSLGNPQDWKDLAIMINTGDVIKRNDVVRKLIDARYERNDTEVAPGNFRVKGDTIDVTPAYSEDIVRISMFGDEIEKITLLDHVSLKEKKKLSQIKIFPAKHYLIAKDVRKRAVKSIKDELKKRLPELNELEKQRLEMRTKYDLEMIEELGYCSGIENYSRHFDGRKSGEKAFCLMDFFGDDYLLVIDESHVTLPQLHGMYKGDHSRKNELVTYGFRLPSAFDNRPLKFEEFEDYIKNTIFVSATPSEYERKISSTIAEQLVRPTGLLDPKIEVRPTKDQMDDLIKEIQKRSDNSERVLVTTLTKRMAEDLAEYLSTKLVRVRYMHSEIDGLQRTEIIRQLRMGEFDVLVGINLLREGLDIPEVSLVAILDADKEGFLRNFTSLIQTCGRAARNVNGTVIMYANNTTQSMKNTIDETNRRREKQIQYNKEHNITPRTIIKSVPEQETILDDSKLKSLHDLTNDIIDLEAQMKKYSEDLDFEKAIECRDRIKRIEKEIQYKDDRK</sequence>
<dbReference type="SUPFAM" id="SSF52540">
    <property type="entry name" value="P-loop containing nucleoside triphosphate hydrolases"/>
    <property type="match status" value="2"/>
</dbReference>
<dbReference type="Pfam" id="PF02151">
    <property type="entry name" value="UVR"/>
    <property type="match status" value="1"/>
</dbReference>
<dbReference type="InterPro" id="IPR027417">
    <property type="entry name" value="P-loop_NTPase"/>
</dbReference>
<keyword evidence="3 12" id="KW-0963">Cytoplasm</keyword>
<dbReference type="Gene3D" id="4.10.860.10">
    <property type="entry name" value="UVR domain"/>
    <property type="match status" value="1"/>
</dbReference>
<dbReference type="GO" id="GO:0006289">
    <property type="term" value="P:nucleotide-excision repair"/>
    <property type="evidence" value="ECO:0007669"/>
    <property type="project" value="UniProtKB-UniRule"/>
</dbReference>